<feature type="chain" id="PRO_5027140475" description="Epidermal patterning factor-like protein" evidence="7">
    <location>
        <begin position="23"/>
        <end position="122"/>
    </location>
</feature>
<sequence length="122" mass="13224">MRVSRCIVTCLVPVLFSASILATQLGSPSASMILQNHVGIADHHHDHDQLKHSSTMDNIGSRRGRTLQIAGSRLPDCMHACGSCSPCRLVTVSFACASLTDESESCPMSYRCMCDNKSYPIP</sequence>
<keyword evidence="3 7" id="KW-0217">Developmental protein</keyword>
<evidence type="ECO:0000313" key="8">
    <source>
        <dbReference type="EMBL" id="RZB75934.1"/>
    </source>
</evidence>
<dbReference type="InterPro" id="IPR039455">
    <property type="entry name" value="EPFL"/>
</dbReference>
<dbReference type="EMBL" id="QZWG01000012">
    <property type="protein sequence ID" value="RZB75934.1"/>
    <property type="molecule type" value="Genomic_DNA"/>
</dbReference>
<evidence type="ECO:0000256" key="4">
    <source>
        <dbReference type="ARBA" id="ARBA00022525"/>
    </source>
</evidence>
<keyword evidence="9" id="KW-1185">Reference proteome</keyword>
<evidence type="ECO:0000256" key="5">
    <source>
        <dbReference type="ARBA" id="ARBA00022729"/>
    </source>
</evidence>
<keyword evidence="6" id="KW-1015">Disulfide bond</keyword>
<evidence type="ECO:0000256" key="7">
    <source>
        <dbReference type="RuleBase" id="RU367102"/>
    </source>
</evidence>
<evidence type="ECO:0000256" key="2">
    <source>
        <dbReference type="ARBA" id="ARBA00008127"/>
    </source>
</evidence>
<comment type="caution">
    <text evidence="8">The sequence shown here is derived from an EMBL/GenBank/DDBJ whole genome shotgun (WGS) entry which is preliminary data.</text>
</comment>
<comment type="similarity">
    <text evidence="2 7">Belongs to the plant cysteine rich small secretory peptide family. Epidermal patterning factor subfamily.</text>
</comment>
<dbReference type="Pfam" id="PF17181">
    <property type="entry name" value="EPF"/>
    <property type="match status" value="1"/>
</dbReference>
<gene>
    <name evidence="8" type="ORF">D0Y65_034440</name>
</gene>
<comment type="function">
    <text evidence="7">Controls stomatal patterning.</text>
</comment>
<evidence type="ECO:0000256" key="1">
    <source>
        <dbReference type="ARBA" id="ARBA00004613"/>
    </source>
</evidence>
<feature type="signal peptide" evidence="7">
    <location>
        <begin position="1"/>
        <end position="22"/>
    </location>
</feature>
<name>A0A445HQJ0_GLYSO</name>
<dbReference type="SMR" id="A0A445HQJ0"/>
<comment type="subcellular location">
    <subcellularLocation>
        <location evidence="1 7">Secreted</location>
    </subcellularLocation>
</comment>
<keyword evidence="4 7" id="KW-0964">Secreted</keyword>
<evidence type="ECO:0000313" key="9">
    <source>
        <dbReference type="Proteomes" id="UP000289340"/>
    </source>
</evidence>
<organism evidence="8 9">
    <name type="scientific">Glycine soja</name>
    <name type="common">Wild soybean</name>
    <dbReference type="NCBI Taxonomy" id="3848"/>
    <lineage>
        <taxon>Eukaryota</taxon>
        <taxon>Viridiplantae</taxon>
        <taxon>Streptophyta</taxon>
        <taxon>Embryophyta</taxon>
        <taxon>Tracheophyta</taxon>
        <taxon>Spermatophyta</taxon>
        <taxon>Magnoliopsida</taxon>
        <taxon>eudicotyledons</taxon>
        <taxon>Gunneridae</taxon>
        <taxon>Pentapetalae</taxon>
        <taxon>rosids</taxon>
        <taxon>fabids</taxon>
        <taxon>Fabales</taxon>
        <taxon>Fabaceae</taxon>
        <taxon>Papilionoideae</taxon>
        <taxon>50 kb inversion clade</taxon>
        <taxon>NPAAA clade</taxon>
        <taxon>indigoferoid/millettioid clade</taxon>
        <taxon>Phaseoleae</taxon>
        <taxon>Glycine</taxon>
        <taxon>Glycine subgen. Soja</taxon>
    </lineage>
</organism>
<accession>A0A445HQJ0</accession>
<evidence type="ECO:0000256" key="6">
    <source>
        <dbReference type="ARBA" id="ARBA00023157"/>
    </source>
</evidence>
<dbReference type="AlphaFoldDB" id="A0A445HQJ0"/>
<reference evidence="8 9" key="1">
    <citation type="submission" date="2018-09" db="EMBL/GenBank/DDBJ databases">
        <title>A high-quality reference genome of wild soybean provides a powerful tool to mine soybean genomes.</title>
        <authorList>
            <person name="Xie M."/>
            <person name="Chung C.Y.L."/>
            <person name="Li M.-W."/>
            <person name="Wong F.-L."/>
            <person name="Chan T.-F."/>
            <person name="Lam H.-M."/>
        </authorList>
    </citation>
    <scope>NUCLEOTIDE SEQUENCE [LARGE SCALE GENOMIC DNA]</scope>
    <source>
        <strain evidence="9">cv. W05</strain>
        <tissue evidence="8">Hypocotyl of etiolated seedlings</tissue>
    </source>
</reference>
<protein>
    <recommendedName>
        <fullName evidence="7">Epidermal patterning factor-like protein</fullName>
    </recommendedName>
</protein>
<dbReference type="PANTHER" id="PTHR33109">
    <property type="entry name" value="EPIDERMAL PATTERNING FACTOR-LIKE PROTEIN 4"/>
    <property type="match status" value="1"/>
</dbReference>
<proteinExistence type="inferred from homology"/>
<dbReference type="Proteomes" id="UP000289340">
    <property type="component" value="Chromosome 12"/>
</dbReference>
<evidence type="ECO:0000256" key="3">
    <source>
        <dbReference type="ARBA" id="ARBA00022473"/>
    </source>
</evidence>
<keyword evidence="5 7" id="KW-0732">Signal</keyword>
<dbReference type="GO" id="GO:0005576">
    <property type="term" value="C:extracellular region"/>
    <property type="evidence" value="ECO:0007669"/>
    <property type="project" value="UniProtKB-SubCell"/>
</dbReference>
<dbReference type="PANTHER" id="PTHR33109:SF41">
    <property type="entry name" value="PROTEIN EPIDERMAL PATTERNING FACTOR 1"/>
    <property type="match status" value="1"/>
</dbReference>
<dbReference type="GO" id="GO:0010052">
    <property type="term" value="P:guard cell differentiation"/>
    <property type="evidence" value="ECO:0007669"/>
    <property type="project" value="UniProtKB-UniRule"/>
</dbReference>